<sequence length="158" mass="17763">MRPELAKFVNLLIPASFSPDPDMGYDAPTVNEDGDGEAEKDGSLFNEYTPEELVLYRQHVMDIFNTHDDDSDDDDGKNFSDEWIRDLGMGRNASFQLHHIYNDTKESSDGGGEDTNTDYNPGPFFELPGLRSFEGVNASGGDDIGWWFQKLPLYKAVK</sequence>
<keyword evidence="3" id="KW-1185">Reference proteome</keyword>
<name>A0ABY6UZJ2_BIOOC</name>
<feature type="region of interest" description="Disordered" evidence="1">
    <location>
        <begin position="17"/>
        <end position="42"/>
    </location>
</feature>
<comment type="caution">
    <text evidence="2">The sequence shown here is derived from an EMBL/GenBank/DDBJ whole genome shotgun (WGS) entry which is preliminary data.</text>
</comment>
<dbReference type="EMBL" id="CABFNS010000910">
    <property type="protein sequence ID" value="VUC35480.1"/>
    <property type="molecule type" value="Genomic_DNA"/>
</dbReference>
<proteinExistence type="predicted"/>
<protein>
    <submittedName>
        <fullName evidence="2">Uncharacterized protein</fullName>
    </submittedName>
</protein>
<evidence type="ECO:0000256" key="1">
    <source>
        <dbReference type="SAM" id="MobiDB-lite"/>
    </source>
</evidence>
<gene>
    <name evidence="2" type="ORF">CLO192961_LOCUS411312</name>
</gene>
<organism evidence="2 3">
    <name type="scientific">Bionectria ochroleuca</name>
    <name type="common">Gliocladium roseum</name>
    <dbReference type="NCBI Taxonomy" id="29856"/>
    <lineage>
        <taxon>Eukaryota</taxon>
        <taxon>Fungi</taxon>
        <taxon>Dikarya</taxon>
        <taxon>Ascomycota</taxon>
        <taxon>Pezizomycotina</taxon>
        <taxon>Sordariomycetes</taxon>
        <taxon>Hypocreomycetidae</taxon>
        <taxon>Hypocreales</taxon>
        <taxon>Bionectriaceae</taxon>
        <taxon>Clonostachys</taxon>
    </lineage>
</organism>
<evidence type="ECO:0000313" key="2">
    <source>
        <dbReference type="EMBL" id="VUC35480.1"/>
    </source>
</evidence>
<dbReference type="Proteomes" id="UP000766486">
    <property type="component" value="Unassembled WGS sequence"/>
</dbReference>
<evidence type="ECO:0000313" key="3">
    <source>
        <dbReference type="Proteomes" id="UP000766486"/>
    </source>
</evidence>
<feature type="region of interest" description="Disordered" evidence="1">
    <location>
        <begin position="101"/>
        <end position="123"/>
    </location>
</feature>
<reference evidence="2 3" key="1">
    <citation type="submission" date="2019-06" db="EMBL/GenBank/DDBJ databases">
        <authorList>
            <person name="Broberg M."/>
        </authorList>
    </citation>
    <scope>NUCLEOTIDE SEQUENCE [LARGE SCALE GENOMIC DNA]</scope>
</reference>
<accession>A0ABY6UZJ2</accession>